<sequence>MWRVRREQAVLKILGALVCAGLAVYWWAEGDLRGVILAVPAAVLVGAMGLRDVLAPVRLAADESGITVVHGFAGKRHVPWEAIWDIKVDVRRRWGIRSEMLEIDTGDYLHIFSPHDLGASPTEVAAVLRRRGT</sequence>
<accession>A0A438M9C3</accession>
<keyword evidence="1" id="KW-0812">Transmembrane</keyword>
<dbReference type="RefSeq" id="WP_127934406.1">
    <property type="nucleotide sequence ID" value="NZ_SAUN01000001.1"/>
</dbReference>
<keyword evidence="1" id="KW-0472">Membrane</keyword>
<keyword evidence="1" id="KW-1133">Transmembrane helix</keyword>
<dbReference type="EMBL" id="SAUN01000001">
    <property type="protein sequence ID" value="RVX42309.1"/>
    <property type="molecule type" value="Genomic_DNA"/>
</dbReference>
<dbReference type="InterPro" id="IPR019692">
    <property type="entry name" value="CFP-6_PH"/>
</dbReference>
<comment type="caution">
    <text evidence="3">The sequence shown here is derived from an EMBL/GenBank/DDBJ whole genome shotgun (WGS) entry which is preliminary data.</text>
</comment>
<dbReference type="AlphaFoldDB" id="A0A438M9C3"/>
<evidence type="ECO:0000313" key="3">
    <source>
        <dbReference type="EMBL" id="RVX42309.1"/>
    </source>
</evidence>
<feature type="transmembrane region" description="Helical" evidence="1">
    <location>
        <begin position="34"/>
        <end position="54"/>
    </location>
</feature>
<dbReference type="Pfam" id="PF10756">
    <property type="entry name" value="bPH_6"/>
    <property type="match status" value="1"/>
</dbReference>
<reference evidence="3 4" key="1">
    <citation type="submission" date="2019-01" db="EMBL/GenBank/DDBJ databases">
        <title>Sequencing the genomes of 1000 actinobacteria strains.</title>
        <authorList>
            <person name="Klenk H.-P."/>
        </authorList>
    </citation>
    <scope>NUCLEOTIDE SEQUENCE [LARGE SCALE GENOMIC DNA]</scope>
    <source>
        <strain evidence="3 4">DSM 43925</strain>
    </source>
</reference>
<evidence type="ECO:0000256" key="1">
    <source>
        <dbReference type="SAM" id="Phobius"/>
    </source>
</evidence>
<evidence type="ECO:0000259" key="2">
    <source>
        <dbReference type="Pfam" id="PF10756"/>
    </source>
</evidence>
<feature type="domain" description="Low molecular weight protein antigen 6 PH" evidence="2">
    <location>
        <begin position="57"/>
        <end position="132"/>
    </location>
</feature>
<gene>
    <name evidence="3" type="ORF">EDD27_4933</name>
</gene>
<proteinExistence type="predicted"/>
<protein>
    <submittedName>
        <fullName evidence="3">PH (Pleckstrin Homology) domain-containing protein</fullName>
    </submittedName>
</protein>
<name>A0A438M9C3_9ACTN</name>
<organism evidence="3 4">
    <name type="scientific">Nonomuraea polychroma</name>
    <dbReference type="NCBI Taxonomy" id="46176"/>
    <lineage>
        <taxon>Bacteria</taxon>
        <taxon>Bacillati</taxon>
        <taxon>Actinomycetota</taxon>
        <taxon>Actinomycetes</taxon>
        <taxon>Streptosporangiales</taxon>
        <taxon>Streptosporangiaceae</taxon>
        <taxon>Nonomuraea</taxon>
    </lineage>
</organism>
<keyword evidence="4" id="KW-1185">Reference proteome</keyword>
<feature type="transmembrane region" description="Helical" evidence="1">
    <location>
        <begin position="9"/>
        <end position="28"/>
    </location>
</feature>
<dbReference type="Proteomes" id="UP000284824">
    <property type="component" value="Unassembled WGS sequence"/>
</dbReference>
<dbReference type="OrthoDB" id="3213712at2"/>
<evidence type="ECO:0000313" key="4">
    <source>
        <dbReference type="Proteomes" id="UP000284824"/>
    </source>
</evidence>